<dbReference type="PANTHER" id="PTHR30537:SF26">
    <property type="entry name" value="GLYCINE CLEAVAGE SYSTEM TRANSCRIPTIONAL ACTIVATOR"/>
    <property type="match status" value="1"/>
</dbReference>
<dbReference type="HOGENOM" id="CLU_039613_37_2_6"/>
<dbReference type="PROSITE" id="PS50931">
    <property type="entry name" value="HTH_LYSR"/>
    <property type="match status" value="1"/>
</dbReference>
<dbReference type="InterPro" id="IPR000847">
    <property type="entry name" value="LysR_HTH_N"/>
</dbReference>
<feature type="domain" description="HTH lysR-type" evidence="5">
    <location>
        <begin position="5"/>
        <end position="62"/>
    </location>
</feature>
<protein>
    <recommendedName>
        <fullName evidence="5">HTH lysR-type domain-containing protein</fullName>
    </recommendedName>
</protein>
<dbReference type="PANTHER" id="PTHR30537">
    <property type="entry name" value="HTH-TYPE TRANSCRIPTIONAL REGULATOR"/>
    <property type="match status" value="1"/>
</dbReference>
<keyword evidence="2" id="KW-0805">Transcription regulation</keyword>
<evidence type="ECO:0000259" key="5">
    <source>
        <dbReference type="PROSITE" id="PS50931"/>
    </source>
</evidence>
<dbReference type="RefSeq" id="WP_005055669.1">
    <property type="nucleotide sequence ID" value="NZ_KB849761.1"/>
</dbReference>
<dbReference type="GO" id="GO:0043565">
    <property type="term" value="F:sequence-specific DNA binding"/>
    <property type="evidence" value="ECO:0007669"/>
    <property type="project" value="TreeGrafter"/>
</dbReference>
<dbReference type="GO" id="GO:0003700">
    <property type="term" value="F:DNA-binding transcription factor activity"/>
    <property type="evidence" value="ECO:0007669"/>
    <property type="project" value="InterPro"/>
</dbReference>
<dbReference type="InterPro" id="IPR058163">
    <property type="entry name" value="LysR-type_TF_proteobact-type"/>
</dbReference>
<dbReference type="Proteomes" id="UP000018417">
    <property type="component" value="Unassembled WGS sequence"/>
</dbReference>
<evidence type="ECO:0000313" key="6">
    <source>
        <dbReference type="EMBL" id="ENW03026.1"/>
    </source>
</evidence>
<organism evidence="6 7">
    <name type="scientific">Acinetobacter beijerinckii ANC 3835</name>
    <dbReference type="NCBI Taxonomy" id="1217649"/>
    <lineage>
        <taxon>Bacteria</taxon>
        <taxon>Pseudomonadati</taxon>
        <taxon>Pseudomonadota</taxon>
        <taxon>Gammaproteobacteria</taxon>
        <taxon>Moraxellales</taxon>
        <taxon>Moraxellaceae</taxon>
        <taxon>Acinetobacter</taxon>
    </lineage>
</organism>
<evidence type="ECO:0000256" key="1">
    <source>
        <dbReference type="ARBA" id="ARBA00009437"/>
    </source>
</evidence>
<dbReference type="OrthoDB" id="5526340at2"/>
<evidence type="ECO:0000256" key="4">
    <source>
        <dbReference type="ARBA" id="ARBA00023163"/>
    </source>
</evidence>
<evidence type="ECO:0000256" key="3">
    <source>
        <dbReference type="ARBA" id="ARBA00023125"/>
    </source>
</evidence>
<dbReference type="InterPro" id="IPR005119">
    <property type="entry name" value="LysR_subst-bd"/>
</dbReference>
<dbReference type="Pfam" id="PF00126">
    <property type="entry name" value="HTH_1"/>
    <property type="match status" value="1"/>
</dbReference>
<dbReference type="PATRIC" id="fig|1217649.3.peg.2692"/>
<comment type="caution">
    <text evidence="6">The sequence shown here is derived from an EMBL/GenBank/DDBJ whole genome shotgun (WGS) entry which is preliminary data.</text>
</comment>
<dbReference type="SUPFAM" id="SSF46785">
    <property type="entry name" value="Winged helix' DNA-binding domain"/>
    <property type="match status" value="1"/>
</dbReference>
<dbReference type="EMBL" id="APQK01000015">
    <property type="protein sequence ID" value="ENW03026.1"/>
    <property type="molecule type" value="Genomic_DNA"/>
</dbReference>
<keyword evidence="3" id="KW-0238">DNA-binding</keyword>
<proteinExistence type="inferred from homology"/>
<dbReference type="FunFam" id="1.10.10.10:FF:000001">
    <property type="entry name" value="LysR family transcriptional regulator"/>
    <property type="match status" value="1"/>
</dbReference>
<name>N9FDT4_9GAMM</name>
<evidence type="ECO:0000256" key="2">
    <source>
        <dbReference type="ARBA" id="ARBA00023015"/>
    </source>
</evidence>
<dbReference type="InterPro" id="IPR036390">
    <property type="entry name" value="WH_DNA-bd_sf"/>
</dbReference>
<sequence length="299" mass="34652">MIERLSLNSLKFFYYVARFESMTIASKKLFVTQGAVSKQLRNLEDSLGFNLFSRETRKLSLTTEGEILFECCQQIFQQLDQCLLDLKDQSKNSQNLVLSCEPTIAMKWLIPRLNKFKNLYPEFDVTLLTGGGAVNFHDRKVDLALRRNDFDWGDGIYSEKIADETMLCVVAKNAQLTHRQIFISASRPKLWQQFKQQNIELLKDYKKTSLEHFYLCIEASLAGLGATVVSAYMVEKEVKFQMFDLISSIYQDESSYFLLSAEPFENDVRKLLFRDWLKAEMQASQLWSSSLQPKHDSDC</sequence>
<evidence type="ECO:0000313" key="7">
    <source>
        <dbReference type="Proteomes" id="UP000018417"/>
    </source>
</evidence>
<keyword evidence="4" id="KW-0804">Transcription</keyword>
<dbReference type="AlphaFoldDB" id="N9FDT4"/>
<dbReference type="PRINTS" id="PR00039">
    <property type="entry name" value="HTHLYSR"/>
</dbReference>
<accession>N9FDT4</accession>
<dbReference type="SUPFAM" id="SSF53850">
    <property type="entry name" value="Periplasmic binding protein-like II"/>
    <property type="match status" value="1"/>
</dbReference>
<comment type="similarity">
    <text evidence="1">Belongs to the LysR transcriptional regulatory family.</text>
</comment>
<dbReference type="Gene3D" id="3.40.190.10">
    <property type="entry name" value="Periplasmic binding protein-like II"/>
    <property type="match status" value="2"/>
</dbReference>
<dbReference type="Pfam" id="PF03466">
    <property type="entry name" value="LysR_substrate"/>
    <property type="match status" value="1"/>
</dbReference>
<gene>
    <name evidence="6" type="ORF">F934_02766</name>
</gene>
<dbReference type="InterPro" id="IPR036388">
    <property type="entry name" value="WH-like_DNA-bd_sf"/>
</dbReference>
<dbReference type="Gene3D" id="1.10.10.10">
    <property type="entry name" value="Winged helix-like DNA-binding domain superfamily/Winged helix DNA-binding domain"/>
    <property type="match status" value="1"/>
</dbReference>
<reference evidence="6 7" key="1">
    <citation type="submission" date="2013-02" db="EMBL/GenBank/DDBJ databases">
        <title>The Genome Sequence of Acinetobacter beijerinckii ANC 3835.</title>
        <authorList>
            <consortium name="The Broad Institute Genome Sequencing Platform"/>
            <consortium name="The Broad Institute Genome Sequencing Center for Infectious Disease"/>
            <person name="Cerqueira G."/>
            <person name="Feldgarden M."/>
            <person name="Courvalin P."/>
            <person name="Perichon B."/>
            <person name="Grillot-Courvalin C."/>
            <person name="Clermont D."/>
            <person name="Rocha E."/>
            <person name="Yoon E.-J."/>
            <person name="Nemec A."/>
            <person name="Walker B."/>
            <person name="Young S.K."/>
            <person name="Zeng Q."/>
            <person name="Gargeya S."/>
            <person name="Fitzgerald M."/>
            <person name="Haas B."/>
            <person name="Abouelleil A."/>
            <person name="Alvarado L."/>
            <person name="Arachchi H.M."/>
            <person name="Berlin A.M."/>
            <person name="Chapman S.B."/>
            <person name="Dewar J."/>
            <person name="Goldberg J."/>
            <person name="Griggs A."/>
            <person name="Gujja S."/>
            <person name="Hansen M."/>
            <person name="Howarth C."/>
            <person name="Imamovic A."/>
            <person name="Larimer J."/>
            <person name="McCowan C."/>
            <person name="Murphy C."/>
            <person name="Neiman D."/>
            <person name="Pearson M."/>
            <person name="Priest M."/>
            <person name="Roberts A."/>
            <person name="Saif S."/>
            <person name="Shea T."/>
            <person name="Sisk P."/>
            <person name="Sykes S."/>
            <person name="Wortman J."/>
            <person name="Nusbaum C."/>
            <person name="Birren B."/>
        </authorList>
    </citation>
    <scope>NUCLEOTIDE SEQUENCE [LARGE SCALE GENOMIC DNA]</scope>
    <source>
        <strain evidence="6 7">ANC 3835</strain>
    </source>
</reference>
<dbReference type="GO" id="GO:0006351">
    <property type="term" value="P:DNA-templated transcription"/>
    <property type="evidence" value="ECO:0007669"/>
    <property type="project" value="TreeGrafter"/>
</dbReference>